<comment type="caution">
    <text evidence="2">The sequence shown here is derived from an EMBL/GenBank/DDBJ whole genome shotgun (WGS) entry which is preliminary data.</text>
</comment>
<evidence type="ECO:0000313" key="3">
    <source>
        <dbReference type="Proteomes" id="UP001519460"/>
    </source>
</evidence>
<dbReference type="EMBL" id="JACVVK020000180">
    <property type="protein sequence ID" value="KAK7486376.1"/>
    <property type="molecule type" value="Genomic_DNA"/>
</dbReference>
<evidence type="ECO:0000313" key="2">
    <source>
        <dbReference type="EMBL" id="KAK7486376.1"/>
    </source>
</evidence>
<organism evidence="2 3">
    <name type="scientific">Batillaria attramentaria</name>
    <dbReference type="NCBI Taxonomy" id="370345"/>
    <lineage>
        <taxon>Eukaryota</taxon>
        <taxon>Metazoa</taxon>
        <taxon>Spiralia</taxon>
        <taxon>Lophotrochozoa</taxon>
        <taxon>Mollusca</taxon>
        <taxon>Gastropoda</taxon>
        <taxon>Caenogastropoda</taxon>
        <taxon>Sorbeoconcha</taxon>
        <taxon>Cerithioidea</taxon>
        <taxon>Batillariidae</taxon>
        <taxon>Batillaria</taxon>
    </lineage>
</organism>
<evidence type="ECO:0008006" key="4">
    <source>
        <dbReference type="Google" id="ProtNLM"/>
    </source>
</evidence>
<name>A0ABD0KH42_9CAEN</name>
<sequence length="97" mass="11117">MCRFLWLFFLLPYPIGSSTRHNTCSLNKLEVESTYWTCTPILFLPSRRLSTQPRFLNSVPSCHVSQTSLVNATLVCKRVTGCQTATRKVKFLRAFVT</sequence>
<proteinExistence type="predicted"/>
<protein>
    <recommendedName>
        <fullName evidence="4">Secreted protein</fullName>
    </recommendedName>
</protein>
<gene>
    <name evidence="2" type="ORF">BaRGS_00022424</name>
</gene>
<keyword evidence="1" id="KW-0732">Signal</keyword>
<accession>A0ABD0KH42</accession>
<feature type="signal peptide" evidence="1">
    <location>
        <begin position="1"/>
        <end position="18"/>
    </location>
</feature>
<evidence type="ECO:0000256" key="1">
    <source>
        <dbReference type="SAM" id="SignalP"/>
    </source>
</evidence>
<dbReference type="Proteomes" id="UP001519460">
    <property type="component" value="Unassembled WGS sequence"/>
</dbReference>
<keyword evidence="3" id="KW-1185">Reference proteome</keyword>
<dbReference type="AlphaFoldDB" id="A0ABD0KH42"/>
<reference evidence="2 3" key="1">
    <citation type="journal article" date="2023" name="Sci. Data">
        <title>Genome assembly of the Korean intertidal mud-creeper Batillaria attramentaria.</title>
        <authorList>
            <person name="Patra A.K."/>
            <person name="Ho P.T."/>
            <person name="Jun S."/>
            <person name="Lee S.J."/>
            <person name="Kim Y."/>
            <person name="Won Y.J."/>
        </authorList>
    </citation>
    <scope>NUCLEOTIDE SEQUENCE [LARGE SCALE GENOMIC DNA]</scope>
    <source>
        <strain evidence="2">Wonlab-2016</strain>
    </source>
</reference>
<feature type="chain" id="PRO_5044793733" description="Secreted protein" evidence="1">
    <location>
        <begin position="19"/>
        <end position="97"/>
    </location>
</feature>